<dbReference type="InterPro" id="IPR000515">
    <property type="entry name" value="MetI-like"/>
</dbReference>
<dbReference type="PANTHER" id="PTHR43848">
    <property type="entry name" value="PUTRESCINE TRANSPORT SYSTEM PERMEASE PROTEIN POTI"/>
    <property type="match status" value="1"/>
</dbReference>
<keyword evidence="12" id="KW-1185">Reference proteome</keyword>
<gene>
    <name evidence="11" type="ORF">EAS64_21290</name>
</gene>
<proteinExistence type="inferred from homology"/>
<dbReference type="Pfam" id="PF00528">
    <property type="entry name" value="BPD_transp_1"/>
    <property type="match status" value="1"/>
</dbReference>
<keyword evidence="5 8" id="KW-0812">Transmembrane</keyword>
<dbReference type="PANTHER" id="PTHR43848:SF2">
    <property type="entry name" value="PUTRESCINE TRANSPORT SYSTEM PERMEASE PROTEIN POTI"/>
    <property type="match status" value="1"/>
</dbReference>
<evidence type="ECO:0000259" key="10">
    <source>
        <dbReference type="PROSITE" id="PS50928"/>
    </source>
</evidence>
<feature type="transmembrane region" description="Helical" evidence="8">
    <location>
        <begin position="48"/>
        <end position="67"/>
    </location>
</feature>
<evidence type="ECO:0000313" key="12">
    <source>
        <dbReference type="Proteomes" id="UP000460272"/>
    </source>
</evidence>
<evidence type="ECO:0000256" key="4">
    <source>
        <dbReference type="ARBA" id="ARBA00022475"/>
    </source>
</evidence>
<organism evidence="11 12">
    <name type="scientific">Trebonia kvetii</name>
    <dbReference type="NCBI Taxonomy" id="2480626"/>
    <lineage>
        <taxon>Bacteria</taxon>
        <taxon>Bacillati</taxon>
        <taxon>Actinomycetota</taxon>
        <taxon>Actinomycetes</taxon>
        <taxon>Streptosporangiales</taxon>
        <taxon>Treboniaceae</taxon>
        <taxon>Trebonia</taxon>
    </lineage>
</organism>
<feature type="transmembrane region" description="Helical" evidence="8">
    <location>
        <begin position="278"/>
        <end position="298"/>
    </location>
</feature>
<dbReference type="GO" id="GO:0005886">
    <property type="term" value="C:plasma membrane"/>
    <property type="evidence" value="ECO:0007669"/>
    <property type="project" value="UniProtKB-SubCell"/>
</dbReference>
<name>A0A6P2BXK2_9ACTN</name>
<feature type="region of interest" description="Disordered" evidence="9">
    <location>
        <begin position="1"/>
        <end position="24"/>
    </location>
</feature>
<dbReference type="SUPFAM" id="SSF161098">
    <property type="entry name" value="MetI-like"/>
    <property type="match status" value="1"/>
</dbReference>
<evidence type="ECO:0000256" key="9">
    <source>
        <dbReference type="SAM" id="MobiDB-lite"/>
    </source>
</evidence>
<reference evidence="11 12" key="1">
    <citation type="submission" date="2018-11" db="EMBL/GenBank/DDBJ databases">
        <title>Trebonia kvetii gen.nov., sp.nov., a novel acidophilic actinobacterium, and proposal of the new actinobacterial family Treboniaceae fam. nov.</title>
        <authorList>
            <person name="Rapoport D."/>
            <person name="Sagova-Mareckova M."/>
            <person name="Sedlacek I."/>
            <person name="Provaznik J."/>
            <person name="Kralova S."/>
            <person name="Pavlinic D."/>
            <person name="Benes V."/>
            <person name="Kopecky J."/>
        </authorList>
    </citation>
    <scope>NUCLEOTIDE SEQUENCE [LARGE SCALE GENOMIC DNA]</scope>
    <source>
        <strain evidence="11 12">15Tr583</strain>
    </source>
</reference>
<keyword evidence="3 8" id="KW-0813">Transport</keyword>
<dbReference type="OrthoDB" id="9810794at2"/>
<dbReference type="GO" id="GO:0055085">
    <property type="term" value="P:transmembrane transport"/>
    <property type="evidence" value="ECO:0007669"/>
    <property type="project" value="InterPro"/>
</dbReference>
<dbReference type="InterPro" id="IPR051789">
    <property type="entry name" value="Bact_Polyamine_Transport"/>
</dbReference>
<dbReference type="InterPro" id="IPR035906">
    <property type="entry name" value="MetI-like_sf"/>
</dbReference>
<evidence type="ECO:0000256" key="3">
    <source>
        <dbReference type="ARBA" id="ARBA00022448"/>
    </source>
</evidence>
<accession>A0A6P2BXK2</accession>
<comment type="caution">
    <text evidence="11">The sequence shown here is derived from an EMBL/GenBank/DDBJ whole genome shotgun (WGS) entry which is preliminary data.</text>
</comment>
<evidence type="ECO:0000256" key="2">
    <source>
        <dbReference type="ARBA" id="ARBA00007069"/>
    </source>
</evidence>
<evidence type="ECO:0000256" key="1">
    <source>
        <dbReference type="ARBA" id="ARBA00004651"/>
    </source>
</evidence>
<comment type="similarity">
    <text evidence="2">Belongs to the binding-protein-dependent transport system permease family. CysTW subfamily.</text>
</comment>
<evidence type="ECO:0000313" key="11">
    <source>
        <dbReference type="EMBL" id="TVZ03001.1"/>
    </source>
</evidence>
<dbReference type="RefSeq" id="WP_145855343.1">
    <property type="nucleotide sequence ID" value="NZ_RPFW01000004.1"/>
</dbReference>
<evidence type="ECO:0000256" key="6">
    <source>
        <dbReference type="ARBA" id="ARBA00022989"/>
    </source>
</evidence>
<sequence length="321" mass="34947">MTATKAPGEPPAVPAAPAGRAPSIAERSRRPPFWRNPWRHPWFLEGFTWLYLIWSLVPIVIAVLFSFNNGRSQSVWQGFSWRWYFSDHTNSVLHNPQLHAAVIQTVRLSVLVTVIAVPLGVLFALGINRWRGPVPSTFNFVMILSYVIPELIFGVSMFFVFTTLFSTVHLGTLAEVLGLVTWNISWPAIVVQARLVTIGRQYEEAAADLGANQFQVMRRVMVPLLAPAIFASAVLVFSGVIDDFVIVDLLSSSAGNTPMSVIIYSTQHGGNGGPALNALGSIMLAMSLIIVIIGYVGYRLLTRGERGGGLAALTAISGEGT</sequence>
<dbReference type="AlphaFoldDB" id="A0A6P2BXK2"/>
<keyword evidence="4" id="KW-1003">Cell membrane</keyword>
<feature type="domain" description="ABC transmembrane type-1" evidence="10">
    <location>
        <begin position="102"/>
        <end position="294"/>
    </location>
</feature>
<keyword evidence="6 8" id="KW-1133">Transmembrane helix</keyword>
<evidence type="ECO:0000256" key="7">
    <source>
        <dbReference type="ARBA" id="ARBA00023136"/>
    </source>
</evidence>
<dbReference type="Gene3D" id="1.10.3720.10">
    <property type="entry name" value="MetI-like"/>
    <property type="match status" value="1"/>
</dbReference>
<evidence type="ECO:0000256" key="8">
    <source>
        <dbReference type="RuleBase" id="RU363032"/>
    </source>
</evidence>
<dbReference type="Proteomes" id="UP000460272">
    <property type="component" value="Unassembled WGS sequence"/>
</dbReference>
<comment type="subcellular location">
    <subcellularLocation>
        <location evidence="1 8">Cell membrane</location>
        <topology evidence="1 8">Multi-pass membrane protein</topology>
    </subcellularLocation>
</comment>
<feature type="transmembrane region" description="Helical" evidence="8">
    <location>
        <begin position="220"/>
        <end position="241"/>
    </location>
</feature>
<feature type="transmembrane region" description="Helical" evidence="8">
    <location>
        <begin position="108"/>
        <end position="128"/>
    </location>
</feature>
<dbReference type="PROSITE" id="PS50928">
    <property type="entry name" value="ABC_TM1"/>
    <property type="match status" value="1"/>
</dbReference>
<dbReference type="EMBL" id="RPFW01000004">
    <property type="protein sequence ID" value="TVZ03001.1"/>
    <property type="molecule type" value="Genomic_DNA"/>
</dbReference>
<feature type="transmembrane region" description="Helical" evidence="8">
    <location>
        <begin position="140"/>
        <end position="161"/>
    </location>
</feature>
<keyword evidence="7 8" id="KW-0472">Membrane</keyword>
<evidence type="ECO:0000256" key="5">
    <source>
        <dbReference type="ARBA" id="ARBA00022692"/>
    </source>
</evidence>
<dbReference type="CDD" id="cd06261">
    <property type="entry name" value="TM_PBP2"/>
    <property type="match status" value="1"/>
</dbReference>
<protein>
    <submittedName>
        <fullName evidence="11">ABC transporter permease</fullName>
    </submittedName>
</protein>